<keyword evidence="4" id="KW-0547">Nucleotide-binding</keyword>
<dbReference type="Gene3D" id="1.10.287.890">
    <property type="entry name" value="Crystal structure of tRNA isopentenylpyrophosphate transferase (bh2366) domain"/>
    <property type="match status" value="1"/>
</dbReference>
<dbReference type="PANTHER" id="PTHR11088:SF59">
    <property type="entry name" value="ADENYLATE ISOPENTENYLTRANSFERASE"/>
    <property type="match status" value="1"/>
</dbReference>
<protein>
    <recommendedName>
        <fullName evidence="10">adenylate dimethylallyltransferase (ADP/ATP-dependent)</fullName>
        <ecNumber evidence="10">2.5.1.112</ecNumber>
    </recommendedName>
</protein>
<evidence type="ECO:0000256" key="2">
    <source>
        <dbReference type="ARBA" id="ARBA00022679"/>
    </source>
</evidence>
<dbReference type="GO" id="GO:0009691">
    <property type="term" value="P:cytokinin biosynthetic process"/>
    <property type="evidence" value="ECO:0007669"/>
    <property type="project" value="UniProtKB-KW"/>
</dbReference>
<evidence type="ECO:0000256" key="1">
    <source>
        <dbReference type="ARBA" id="ARBA00005842"/>
    </source>
</evidence>
<dbReference type="Gene3D" id="3.40.50.300">
    <property type="entry name" value="P-loop containing nucleotide triphosphate hydrolases"/>
    <property type="match status" value="1"/>
</dbReference>
<evidence type="ECO:0000256" key="6">
    <source>
        <dbReference type="ARBA" id="ARBA00022946"/>
    </source>
</evidence>
<comment type="function">
    <text evidence="9">Involved in cytokinin biosynthesis. Catalyzes the transfer of an isopentenyl group from dimethylallyl diphosphate (DMAPP) to ATP and ADP.</text>
</comment>
<dbReference type="Pfam" id="PF01715">
    <property type="entry name" value="IPPT"/>
    <property type="match status" value="2"/>
</dbReference>
<comment type="similarity">
    <text evidence="1">Belongs to the IPP transferase family.</text>
</comment>
<keyword evidence="11" id="KW-1185">Reference proteome</keyword>
<evidence type="ECO:0000256" key="4">
    <source>
        <dbReference type="ARBA" id="ARBA00022741"/>
    </source>
</evidence>
<dbReference type="SUPFAM" id="SSF52540">
    <property type="entry name" value="P-loop containing nucleoside triphosphate hydrolases"/>
    <property type="match status" value="1"/>
</dbReference>
<comment type="catalytic activity">
    <reaction evidence="7">
        <text>dimethylallyl diphosphate + ATP = N(6)-(dimethylallyl)adenosine 5'-triphosphate + diphosphate</text>
        <dbReference type="Rhea" id="RHEA:36331"/>
        <dbReference type="ChEBI" id="CHEBI:30616"/>
        <dbReference type="ChEBI" id="CHEBI:33019"/>
        <dbReference type="ChEBI" id="CHEBI:57623"/>
        <dbReference type="ChEBI" id="CHEBI:73532"/>
        <dbReference type="EC" id="2.5.1.112"/>
    </reaction>
</comment>
<keyword evidence="6" id="KW-0809">Transit peptide</keyword>
<dbReference type="FunFam" id="1.10.287.890:FF:000002">
    <property type="entry name" value="Adenylate isopentenyltransferase 5, chloroplastic"/>
    <property type="match status" value="1"/>
</dbReference>
<evidence type="ECO:0000313" key="12">
    <source>
        <dbReference type="RefSeq" id="XP_015900793.1"/>
    </source>
</evidence>
<evidence type="ECO:0000256" key="10">
    <source>
        <dbReference type="ARBA" id="ARBA00066838"/>
    </source>
</evidence>
<dbReference type="RefSeq" id="XP_015900793.1">
    <property type="nucleotide sequence ID" value="XM_016045307.2"/>
</dbReference>
<dbReference type="GO" id="GO:0005739">
    <property type="term" value="C:mitochondrion"/>
    <property type="evidence" value="ECO:0007669"/>
    <property type="project" value="TreeGrafter"/>
</dbReference>
<evidence type="ECO:0000256" key="3">
    <source>
        <dbReference type="ARBA" id="ARBA00022712"/>
    </source>
</evidence>
<accession>A0A6P3YY11</accession>
<evidence type="ECO:0000256" key="8">
    <source>
        <dbReference type="ARBA" id="ARBA00052386"/>
    </source>
</evidence>
<evidence type="ECO:0000256" key="7">
    <source>
        <dbReference type="ARBA" id="ARBA00051744"/>
    </source>
</evidence>
<keyword evidence="5" id="KW-0067">ATP-binding</keyword>
<reference evidence="12" key="1">
    <citation type="submission" date="2025-08" db="UniProtKB">
        <authorList>
            <consortium name="RefSeq"/>
        </authorList>
    </citation>
    <scope>IDENTIFICATION</scope>
    <source>
        <tissue evidence="12">Seedling</tissue>
    </source>
</reference>
<dbReference type="GO" id="GO:0052381">
    <property type="term" value="F:tRNA dimethylallyltransferase activity"/>
    <property type="evidence" value="ECO:0007669"/>
    <property type="project" value="TreeGrafter"/>
</dbReference>
<dbReference type="InterPro" id="IPR027417">
    <property type="entry name" value="P-loop_NTPase"/>
</dbReference>
<name>A0A6P3YY11_ZIZJJ</name>
<dbReference type="InterPro" id="IPR039657">
    <property type="entry name" value="Dimethylallyltransferase"/>
</dbReference>
<keyword evidence="3" id="KW-0203">Cytokinin biosynthesis</keyword>
<evidence type="ECO:0000256" key="5">
    <source>
        <dbReference type="ARBA" id="ARBA00022840"/>
    </source>
</evidence>
<dbReference type="GeneID" id="107433909"/>
<dbReference type="PANTHER" id="PTHR11088">
    <property type="entry name" value="TRNA DIMETHYLALLYLTRANSFERASE"/>
    <property type="match status" value="1"/>
</dbReference>
<comment type="catalytic activity">
    <reaction evidence="8">
        <text>dimethylallyl diphosphate + ADP = N(6)-(dimethylallyl)adenosine 5'-diphosphate + diphosphate</text>
        <dbReference type="Rhea" id="RHEA:36327"/>
        <dbReference type="ChEBI" id="CHEBI:33019"/>
        <dbReference type="ChEBI" id="CHEBI:57623"/>
        <dbReference type="ChEBI" id="CHEBI:73533"/>
        <dbReference type="ChEBI" id="CHEBI:456216"/>
        <dbReference type="EC" id="2.5.1.112"/>
    </reaction>
</comment>
<dbReference type="GO" id="GO:0006400">
    <property type="term" value="P:tRNA modification"/>
    <property type="evidence" value="ECO:0007669"/>
    <property type="project" value="TreeGrafter"/>
</dbReference>
<sequence>MMKNSNGVHYNPTKKKKVLFILGATATGKSRLSIDIATHFPAQIINSDKIQVYKGFDIVTNKMHESQRRGVPHHLLGFISNPDADFTVHEFCHYVETTINDITQHGCIPIITGGSNSYIKALVEDSDINFRSKYDCCFLWVDVSLPVLFEYIGRRVDQMVEDGLVEEIREMFKPGADYSRGIRRAIGIPELEKYFLVEKKLNEDLGGDYKEALLRVAIEETKINTCKLVFRQLEKIHRMKNELSWEMHRIETTAVIEKYGKERTEELWNKLVLKPSLEIMDRFLKRD</sequence>
<dbReference type="GO" id="GO:0052622">
    <property type="term" value="F:ATP/ADP dimethylallyltransferase activity"/>
    <property type="evidence" value="ECO:0007669"/>
    <property type="project" value="UniProtKB-EC"/>
</dbReference>
<evidence type="ECO:0000256" key="9">
    <source>
        <dbReference type="ARBA" id="ARBA00055191"/>
    </source>
</evidence>
<organism evidence="11 12">
    <name type="scientific">Ziziphus jujuba</name>
    <name type="common">Chinese jujube</name>
    <name type="synonym">Ziziphus sativa</name>
    <dbReference type="NCBI Taxonomy" id="326968"/>
    <lineage>
        <taxon>Eukaryota</taxon>
        <taxon>Viridiplantae</taxon>
        <taxon>Streptophyta</taxon>
        <taxon>Embryophyta</taxon>
        <taxon>Tracheophyta</taxon>
        <taxon>Spermatophyta</taxon>
        <taxon>Magnoliopsida</taxon>
        <taxon>eudicotyledons</taxon>
        <taxon>Gunneridae</taxon>
        <taxon>Pentapetalae</taxon>
        <taxon>rosids</taxon>
        <taxon>fabids</taxon>
        <taxon>Rosales</taxon>
        <taxon>Rhamnaceae</taxon>
        <taxon>Paliureae</taxon>
        <taxon>Ziziphus</taxon>
    </lineage>
</organism>
<dbReference type="GO" id="GO:0009824">
    <property type="term" value="F:AMP dimethylallyltransferase activity"/>
    <property type="evidence" value="ECO:0007669"/>
    <property type="project" value="UniProtKB-ARBA"/>
</dbReference>
<dbReference type="AlphaFoldDB" id="A0A6P3YY11"/>
<gene>
    <name evidence="12" type="primary">LOC107433909</name>
</gene>
<keyword evidence="2" id="KW-0808">Transferase</keyword>
<dbReference type="EC" id="2.5.1.112" evidence="10"/>
<proteinExistence type="inferred from homology"/>
<evidence type="ECO:0000313" key="11">
    <source>
        <dbReference type="Proteomes" id="UP001652623"/>
    </source>
</evidence>
<dbReference type="Proteomes" id="UP001652623">
    <property type="component" value="Chromosome 9"/>
</dbReference>
<dbReference type="KEGG" id="zju:107433909"/>
<dbReference type="GO" id="GO:0005524">
    <property type="term" value="F:ATP binding"/>
    <property type="evidence" value="ECO:0007669"/>
    <property type="project" value="UniProtKB-KW"/>
</dbReference>